<name>A0AA96LL09_9BACL</name>
<keyword evidence="6 7" id="KW-0472">Membrane</keyword>
<dbReference type="PANTHER" id="PTHR43744:SF12">
    <property type="entry name" value="ABC TRANSPORTER PERMEASE PROTEIN MG189-RELATED"/>
    <property type="match status" value="1"/>
</dbReference>
<evidence type="ECO:0000256" key="5">
    <source>
        <dbReference type="ARBA" id="ARBA00022989"/>
    </source>
</evidence>
<feature type="transmembrane region" description="Helical" evidence="7">
    <location>
        <begin position="239"/>
        <end position="261"/>
    </location>
</feature>
<organism evidence="9 10">
    <name type="scientific">Paenibacillus roseopurpureus</name>
    <dbReference type="NCBI Taxonomy" id="2918901"/>
    <lineage>
        <taxon>Bacteria</taxon>
        <taxon>Bacillati</taxon>
        <taxon>Bacillota</taxon>
        <taxon>Bacilli</taxon>
        <taxon>Bacillales</taxon>
        <taxon>Paenibacillaceae</taxon>
        <taxon>Paenibacillus</taxon>
    </lineage>
</organism>
<evidence type="ECO:0000256" key="3">
    <source>
        <dbReference type="ARBA" id="ARBA00022475"/>
    </source>
</evidence>
<dbReference type="SUPFAM" id="SSF161098">
    <property type="entry name" value="MetI-like"/>
    <property type="match status" value="1"/>
</dbReference>
<dbReference type="AlphaFoldDB" id="A0AA96LL09"/>
<sequence length="277" mass="31403">MKREINISKIVLTAVMLLVGLIFLLPFLWMISASMKREIDVFTYPIEWIPHTWRFVENYSEVWFGENPFALFYWNSVKVTVLTTLLSVLVSSMAAYAFSHIEFRGKSTMFLIVLATFMIPSHSILVPQFIIFKYLKLYDTHLGLILLGSLSALGTFMLRQFFLGLHKDYIDAARMDGAGHFQIFLGIALPLVRPALATYAILRFIWSWNDYAHPLVFIRSEELETIQLGIHKFASESGVYFSLIMAGTVSAIIPLVLIFILGQKHVLEGVALGGVKG</sequence>
<dbReference type="GO" id="GO:0005886">
    <property type="term" value="C:plasma membrane"/>
    <property type="evidence" value="ECO:0007669"/>
    <property type="project" value="UniProtKB-SubCell"/>
</dbReference>
<comment type="similarity">
    <text evidence="7">Belongs to the binding-protein-dependent transport system permease family.</text>
</comment>
<proteinExistence type="inferred from homology"/>
<feature type="transmembrane region" description="Helical" evidence="7">
    <location>
        <begin position="183"/>
        <end position="206"/>
    </location>
</feature>
<feature type="transmembrane region" description="Helical" evidence="7">
    <location>
        <begin position="110"/>
        <end position="130"/>
    </location>
</feature>
<evidence type="ECO:0000256" key="2">
    <source>
        <dbReference type="ARBA" id="ARBA00022448"/>
    </source>
</evidence>
<dbReference type="CDD" id="cd06261">
    <property type="entry name" value="TM_PBP2"/>
    <property type="match status" value="1"/>
</dbReference>
<reference evidence="9" key="1">
    <citation type="submission" date="2022-02" db="EMBL/GenBank/DDBJ databases">
        <title>Paenibacillus sp. MBLB1832 Whole Genome Shotgun Sequencing.</title>
        <authorList>
            <person name="Hwang C.Y."/>
            <person name="Cho E.-S."/>
            <person name="Seo M.-J."/>
        </authorList>
    </citation>
    <scope>NUCLEOTIDE SEQUENCE</scope>
    <source>
        <strain evidence="9">MBLB1832</strain>
    </source>
</reference>
<keyword evidence="3" id="KW-1003">Cell membrane</keyword>
<protein>
    <submittedName>
        <fullName evidence="9">Carbohydrate ABC transporter permease</fullName>
    </submittedName>
</protein>
<comment type="subcellular location">
    <subcellularLocation>
        <location evidence="1 7">Cell membrane</location>
        <topology evidence="1 7">Multi-pass membrane protein</topology>
    </subcellularLocation>
</comment>
<dbReference type="GO" id="GO:0055085">
    <property type="term" value="P:transmembrane transport"/>
    <property type="evidence" value="ECO:0007669"/>
    <property type="project" value="InterPro"/>
</dbReference>
<evidence type="ECO:0000256" key="4">
    <source>
        <dbReference type="ARBA" id="ARBA00022692"/>
    </source>
</evidence>
<dbReference type="PROSITE" id="PS50928">
    <property type="entry name" value="ABC_TM1"/>
    <property type="match status" value="1"/>
</dbReference>
<dbReference type="EMBL" id="CP130319">
    <property type="protein sequence ID" value="WNR43047.1"/>
    <property type="molecule type" value="Genomic_DNA"/>
</dbReference>
<dbReference type="Pfam" id="PF00528">
    <property type="entry name" value="BPD_transp_1"/>
    <property type="match status" value="1"/>
</dbReference>
<keyword evidence="4 7" id="KW-0812">Transmembrane</keyword>
<dbReference type="InterPro" id="IPR035906">
    <property type="entry name" value="MetI-like_sf"/>
</dbReference>
<feature type="transmembrane region" description="Helical" evidence="7">
    <location>
        <begin position="79"/>
        <end position="98"/>
    </location>
</feature>
<keyword evidence="2 7" id="KW-0813">Transport</keyword>
<feature type="domain" description="ABC transmembrane type-1" evidence="8">
    <location>
        <begin position="73"/>
        <end position="262"/>
    </location>
</feature>
<dbReference type="Gene3D" id="1.10.3720.10">
    <property type="entry name" value="MetI-like"/>
    <property type="match status" value="1"/>
</dbReference>
<keyword evidence="10" id="KW-1185">Reference proteome</keyword>
<feature type="transmembrane region" description="Helical" evidence="7">
    <location>
        <begin position="12"/>
        <end position="31"/>
    </location>
</feature>
<evidence type="ECO:0000256" key="1">
    <source>
        <dbReference type="ARBA" id="ARBA00004651"/>
    </source>
</evidence>
<evidence type="ECO:0000256" key="7">
    <source>
        <dbReference type="RuleBase" id="RU363032"/>
    </source>
</evidence>
<dbReference type="InterPro" id="IPR000515">
    <property type="entry name" value="MetI-like"/>
</dbReference>
<dbReference type="PANTHER" id="PTHR43744">
    <property type="entry name" value="ABC TRANSPORTER PERMEASE PROTEIN MG189-RELATED-RELATED"/>
    <property type="match status" value="1"/>
</dbReference>
<dbReference type="Proteomes" id="UP001304650">
    <property type="component" value="Chromosome"/>
</dbReference>
<gene>
    <name evidence="9" type="ORF">MJB10_18260</name>
</gene>
<dbReference type="KEGG" id="proo:MJB10_18260"/>
<dbReference type="RefSeq" id="WP_314796987.1">
    <property type="nucleotide sequence ID" value="NZ_CP130319.1"/>
</dbReference>
<evidence type="ECO:0000259" key="8">
    <source>
        <dbReference type="PROSITE" id="PS50928"/>
    </source>
</evidence>
<accession>A0AA96LL09</accession>
<evidence type="ECO:0000313" key="10">
    <source>
        <dbReference type="Proteomes" id="UP001304650"/>
    </source>
</evidence>
<evidence type="ECO:0000313" key="9">
    <source>
        <dbReference type="EMBL" id="WNR43047.1"/>
    </source>
</evidence>
<evidence type="ECO:0000256" key="6">
    <source>
        <dbReference type="ARBA" id="ARBA00023136"/>
    </source>
</evidence>
<keyword evidence="5 7" id="KW-1133">Transmembrane helix</keyword>
<feature type="transmembrane region" description="Helical" evidence="7">
    <location>
        <begin position="142"/>
        <end position="162"/>
    </location>
</feature>